<feature type="compositionally biased region" description="Pro residues" evidence="4">
    <location>
        <begin position="1"/>
        <end position="11"/>
    </location>
</feature>
<dbReference type="STRING" id="1747903.ASR47_101788"/>
<dbReference type="PATRIC" id="fig|1747903.4.peg.4229"/>
<evidence type="ECO:0000313" key="6">
    <source>
        <dbReference type="EMBL" id="OBV40588.1"/>
    </source>
</evidence>
<dbReference type="GO" id="GO:0052621">
    <property type="term" value="F:diguanylate cyclase activity"/>
    <property type="evidence" value="ECO:0007669"/>
    <property type="project" value="UniProtKB-EC"/>
</dbReference>
<evidence type="ECO:0000259" key="5">
    <source>
        <dbReference type="PROSITE" id="PS50887"/>
    </source>
</evidence>
<reference evidence="6 7" key="1">
    <citation type="submission" date="2016-04" db="EMBL/GenBank/DDBJ databases">
        <title>Draft genome sequence of Janthinobacterium psychrotolerans sp. nov., isolated from freshwater sediments in Denmark.</title>
        <authorList>
            <person name="Gong X."/>
            <person name="Skrivergaard S."/>
            <person name="Korsgaard B.S."/>
            <person name="Schreiber L."/>
            <person name="Marshall I.P."/>
            <person name="Finster K."/>
            <person name="Schramm A."/>
        </authorList>
    </citation>
    <scope>NUCLEOTIDE SEQUENCE [LARGE SCALE GENOMIC DNA]</scope>
    <source>
        <strain evidence="6 7">S3-2</strain>
    </source>
</reference>
<evidence type="ECO:0000256" key="1">
    <source>
        <dbReference type="ARBA" id="ARBA00012528"/>
    </source>
</evidence>
<proteinExistence type="predicted"/>
<dbReference type="PROSITE" id="PS50887">
    <property type="entry name" value="GGDEF"/>
    <property type="match status" value="1"/>
</dbReference>
<dbReference type="SUPFAM" id="SSF55073">
    <property type="entry name" value="Nucleotide cyclase"/>
    <property type="match status" value="1"/>
</dbReference>
<feature type="domain" description="GGDEF" evidence="5">
    <location>
        <begin position="415"/>
        <end position="546"/>
    </location>
</feature>
<dbReference type="CDD" id="cd01949">
    <property type="entry name" value="GGDEF"/>
    <property type="match status" value="1"/>
</dbReference>
<dbReference type="PANTHER" id="PTHR45138">
    <property type="entry name" value="REGULATORY COMPONENTS OF SENSORY TRANSDUCTION SYSTEM"/>
    <property type="match status" value="1"/>
</dbReference>
<dbReference type="Gene3D" id="3.30.70.270">
    <property type="match status" value="1"/>
</dbReference>
<dbReference type="Proteomes" id="UP000092713">
    <property type="component" value="Unassembled WGS sequence"/>
</dbReference>
<sequence>MSSKLPSPPASTPAGAAAANPATPLNPADIAREAFRRLATRRIAPTPNAYRDIYNEIAGISEPADIAAPAAVLAASTPPDNGAENVLSQFATRMSESGGELGDFGRRFQRALKARDWDSYARTLAQLSERQARKGGGIELPPLPDGEQTRTLRELLSRTLGFAVATLLTGTPALVEEAESLGAAIKQAHTEDALNEAAVRLKQLCYQIELKSGDTAEQQELLLRLFKLLLDNVSQLLDDDSWLRGQVDAVQNLIAGPLDQRALEDATRSLKEVIYKQSQLKHSLSDVKLTVKNMMMTFIDRLSQVAASTGDFHEKIGGYSDKISQAENITDLNKVLDDVLHETRLVQTEALRARDKMVLARQEVLDAEQRIHTLEAKLQHMSELVREDQLTGSLNRRGLDDVFERETARSDRRGTPLCIAMLDLDDFKRLNDTYGHLAGDAALKHLVKIVKDTLRSMDVIARFGGEEFLILLPETTVEAASSTMTRLQRELTRHFFLHDNEKVLITFSAGVALRQPNEDQAELVKRADRAMYQAKQTGKNRVVVAD</sequence>
<evidence type="ECO:0000313" key="7">
    <source>
        <dbReference type="Proteomes" id="UP000092713"/>
    </source>
</evidence>
<comment type="catalytic activity">
    <reaction evidence="2">
        <text>2 GTP = 3',3'-c-di-GMP + 2 diphosphate</text>
        <dbReference type="Rhea" id="RHEA:24898"/>
        <dbReference type="ChEBI" id="CHEBI:33019"/>
        <dbReference type="ChEBI" id="CHEBI:37565"/>
        <dbReference type="ChEBI" id="CHEBI:58805"/>
        <dbReference type="EC" id="2.7.7.65"/>
    </reaction>
</comment>
<evidence type="ECO:0000256" key="2">
    <source>
        <dbReference type="ARBA" id="ARBA00034247"/>
    </source>
</evidence>
<protein>
    <recommendedName>
        <fullName evidence="1">diguanylate cyclase</fullName>
        <ecNumber evidence="1">2.7.7.65</ecNumber>
    </recommendedName>
</protein>
<dbReference type="SMART" id="SM00267">
    <property type="entry name" value="GGDEF"/>
    <property type="match status" value="1"/>
</dbReference>
<feature type="region of interest" description="Disordered" evidence="4">
    <location>
        <begin position="1"/>
        <end position="28"/>
    </location>
</feature>
<dbReference type="PANTHER" id="PTHR45138:SF9">
    <property type="entry name" value="DIGUANYLATE CYCLASE DGCM-RELATED"/>
    <property type="match status" value="1"/>
</dbReference>
<feature type="compositionally biased region" description="Low complexity" evidence="4">
    <location>
        <begin position="12"/>
        <end position="28"/>
    </location>
</feature>
<dbReference type="RefSeq" id="WP_065306868.1">
    <property type="nucleotide sequence ID" value="NZ_LOCQ01000046.1"/>
</dbReference>
<feature type="coiled-coil region" evidence="3">
    <location>
        <begin position="357"/>
        <end position="384"/>
    </location>
</feature>
<dbReference type="InterPro" id="IPR000160">
    <property type="entry name" value="GGDEF_dom"/>
</dbReference>
<dbReference type="InterPro" id="IPR029787">
    <property type="entry name" value="Nucleotide_cyclase"/>
</dbReference>
<gene>
    <name evidence="6" type="ORF">ASR47_101788</name>
</gene>
<dbReference type="InterPro" id="IPR050469">
    <property type="entry name" value="Diguanylate_Cyclase"/>
</dbReference>
<dbReference type="FunFam" id="3.30.70.270:FF:000001">
    <property type="entry name" value="Diguanylate cyclase domain protein"/>
    <property type="match status" value="1"/>
</dbReference>
<dbReference type="EMBL" id="LOCQ01000046">
    <property type="protein sequence ID" value="OBV40588.1"/>
    <property type="molecule type" value="Genomic_DNA"/>
</dbReference>
<dbReference type="Pfam" id="PF00990">
    <property type="entry name" value="GGDEF"/>
    <property type="match status" value="1"/>
</dbReference>
<evidence type="ECO:0000256" key="4">
    <source>
        <dbReference type="SAM" id="MobiDB-lite"/>
    </source>
</evidence>
<keyword evidence="3" id="KW-0175">Coiled coil</keyword>
<organism evidence="6 7">
    <name type="scientific">Janthinobacterium psychrotolerans</name>
    <dbReference type="NCBI Taxonomy" id="1747903"/>
    <lineage>
        <taxon>Bacteria</taxon>
        <taxon>Pseudomonadati</taxon>
        <taxon>Pseudomonadota</taxon>
        <taxon>Betaproteobacteria</taxon>
        <taxon>Burkholderiales</taxon>
        <taxon>Oxalobacteraceae</taxon>
        <taxon>Janthinobacterium</taxon>
    </lineage>
</organism>
<dbReference type="InterPro" id="IPR043128">
    <property type="entry name" value="Rev_trsase/Diguanyl_cyclase"/>
</dbReference>
<comment type="caution">
    <text evidence="6">The sequence shown here is derived from an EMBL/GenBank/DDBJ whole genome shotgun (WGS) entry which is preliminary data.</text>
</comment>
<evidence type="ECO:0000256" key="3">
    <source>
        <dbReference type="SAM" id="Coils"/>
    </source>
</evidence>
<name>A0A1A7C8E3_9BURK</name>
<accession>A0A1A7C8E3</accession>
<dbReference type="AlphaFoldDB" id="A0A1A7C8E3"/>
<dbReference type="NCBIfam" id="TIGR00254">
    <property type="entry name" value="GGDEF"/>
    <property type="match status" value="1"/>
</dbReference>
<dbReference type="EC" id="2.7.7.65" evidence="1"/>
<keyword evidence="7" id="KW-1185">Reference proteome</keyword>